<name>A0A409X350_9AGAR</name>
<comment type="caution">
    <text evidence="2">The sequence shown here is derived from an EMBL/GenBank/DDBJ whole genome shotgun (WGS) entry which is preliminary data.</text>
</comment>
<evidence type="ECO:0000313" key="2">
    <source>
        <dbReference type="EMBL" id="PPQ85192.1"/>
    </source>
</evidence>
<proteinExistence type="predicted"/>
<gene>
    <name evidence="2" type="ORF">CVT26_004096</name>
</gene>
<dbReference type="InParanoid" id="A0A409X350"/>
<dbReference type="EMBL" id="NHYE01004335">
    <property type="protein sequence ID" value="PPQ85192.1"/>
    <property type="molecule type" value="Genomic_DNA"/>
</dbReference>
<feature type="compositionally biased region" description="Polar residues" evidence="1">
    <location>
        <begin position="16"/>
        <end position="27"/>
    </location>
</feature>
<evidence type="ECO:0000313" key="3">
    <source>
        <dbReference type="Proteomes" id="UP000284706"/>
    </source>
</evidence>
<dbReference type="AlphaFoldDB" id="A0A409X350"/>
<sequence length="126" mass="13607">MAELARLSPSKILATETPSGPSGSLTEECSPGAAESPNPDQMEIDTGYCEESGRAAQCEDIGSRGLSSAEPEAKSTRRLRRNELVQTRLRKLSTPNGKIYFRLLSTPSSNTPQILHASLYLPSTEI</sequence>
<keyword evidence="3" id="KW-1185">Reference proteome</keyword>
<dbReference type="Proteomes" id="UP000284706">
    <property type="component" value="Unassembled WGS sequence"/>
</dbReference>
<feature type="region of interest" description="Disordered" evidence="1">
    <location>
        <begin position="1"/>
        <end position="78"/>
    </location>
</feature>
<organism evidence="2 3">
    <name type="scientific">Gymnopilus dilepis</name>
    <dbReference type="NCBI Taxonomy" id="231916"/>
    <lineage>
        <taxon>Eukaryota</taxon>
        <taxon>Fungi</taxon>
        <taxon>Dikarya</taxon>
        <taxon>Basidiomycota</taxon>
        <taxon>Agaricomycotina</taxon>
        <taxon>Agaricomycetes</taxon>
        <taxon>Agaricomycetidae</taxon>
        <taxon>Agaricales</taxon>
        <taxon>Agaricineae</taxon>
        <taxon>Hymenogastraceae</taxon>
        <taxon>Gymnopilus</taxon>
    </lineage>
</organism>
<protein>
    <submittedName>
        <fullName evidence="2">Uncharacterized protein</fullName>
    </submittedName>
</protein>
<accession>A0A409X350</accession>
<reference evidence="2 3" key="1">
    <citation type="journal article" date="2018" name="Evol. Lett.">
        <title>Horizontal gene cluster transfer increased hallucinogenic mushroom diversity.</title>
        <authorList>
            <person name="Reynolds H.T."/>
            <person name="Vijayakumar V."/>
            <person name="Gluck-Thaler E."/>
            <person name="Korotkin H.B."/>
            <person name="Matheny P.B."/>
            <person name="Slot J.C."/>
        </authorList>
    </citation>
    <scope>NUCLEOTIDE SEQUENCE [LARGE SCALE GENOMIC DNA]</scope>
    <source>
        <strain evidence="2 3">SRW20</strain>
    </source>
</reference>
<evidence type="ECO:0000256" key="1">
    <source>
        <dbReference type="SAM" id="MobiDB-lite"/>
    </source>
</evidence>